<dbReference type="SMART" id="SM00448">
    <property type="entry name" value="REC"/>
    <property type="match status" value="2"/>
</dbReference>
<protein>
    <recommendedName>
        <fullName evidence="2">histidine kinase</fullName>
        <ecNumber evidence="2">2.7.13.3</ecNumber>
    </recommendedName>
</protein>
<evidence type="ECO:0000313" key="16">
    <source>
        <dbReference type="Proteomes" id="UP000192783"/>
    </source>
</evidence>
<dbReference type="InterPro" id="IPR013767">
    <property type="entry name" value="PAS_fold"/>
</dbReference>
<dbReference type="InterPro" id="IPR013656">
    <property type="entry name" value="PAS_4"/>
</dbReference>
<dbReference type="SMART" id="SM00086">
    <property type="entry name" value="PAC"/>
    <property type="match status" value="3"/>
</dbReference>
<dbReference type="GO" id="GO:0005524">
    <property type="term" value="F:ATP binding"/>
    <property type="evidence" value="ECO:0007669"/>
    <property type="project" value="UniProtKB-KW"/>
</dbReference>
<evidence type="ECO:0000259" key="14">
    <source>
        <dbReference type="PROSITE" id="PS50113"/>
    </source>
</evidence>
<dbReference type="InterPro" id="IPR001789">
    <property type="entry name" value="Sig_transdc_resp-reg_receiver"/>
</dbReference>
<dbReference type="Gene3D" id="3.40.50.2300">
    <property type="match status" value="2"/>
</dbReference>
<dbReference type="SMART" id="SM00387">
    <property type="entry name" value="HATPase_c"/>
    <property type="match status" value="1"/>
</dbReference>
<feature type="domain" description="PAS" evidence="13">
    <location>
        <begin position="137"/>
        <end position="207"/>
    </location>
</feature>
<evidence type="ECO:0000256" key="1">
    <source>
        <dbReference type="ARBA" id="ARBA00000085"/>
    </source>
</evidence>
<dbReference type="PRINTS" id="PR00344">
    <property type="entry name" value="BCTRLSENSOR"/>
</dbReference>
<dbReference type="Pfam" id="PF02518">
    <property type="entry name" value="HATPase_c"/>
    <property type="match status" value="1"/>
</dbReference>
<dbReference type="InterPro" id="IPR035965">
    <property type="entry name" value="PAS-like_dom_sf"/>
</dbReference>
<dbReference type="InterPro" id="IPR001610">
    <property type="entry name" value="PAC"/>
</dbReference>
<keyword evidence="5" id="KW-0547">Nucleotide-binding</keyword>
<keyword evidence="8" id="KW-0902">Two-component regulatory system</keyword>
<dbReference type="Gene3D" id="1.10.287.130">
    <property type="match status" value="1"/>
</dbReference>
<dbReference type="AlphaFoldDB" id="A0A1W1XVL6"/>
<dbReference type="STRING" id="1121390.SAMN02746041_02990"/>
<feature type="domain" description="Histidine kinase" evidence="11">
    <location>
        <begin position="519"/>
        <end position="743"/>
    </location>
</feature>
<dbReference type="PROSITE" id="PS50109">
    <property type="entry name" value="HIS_KIN"/>
    <property type="match status" value="1"/>
</dbReference>
<dbReference type="InterPro" id="IPR000014">
    <property type="entry name" value="PAS"/>
</dbReference>
<dbReference type="CDD" id="cd00130">
    <property type="entry name" value="PAS"/>
    <property type="match status" value="3"/>
</dbReference>
<evidence type="ECO:0000256" key="8">
    <source>
        <dbReference type="ARBA" id="ARBA00023012"/>
    </source>
</evidence>
<dbReference type="Pfam" id="PF00989">
    <property type="entry name" value="PAS"/>
    <property type="match status" value="1"/>
</dbReference>
<evidence type="ECO:0000313" key="15">
    <source>
        <dbReference type="EMBL" id="SMC27578.1"/>
    </source>
</evidence>
<keyword evidence="4" id="KW-0808">Transferase</keyword>
<evidence type="ECO:0000259" key="12">
    <source>
        <dbReference type="PROSITE" id="PS50110"/>
    </source>
</evidence>
<feature type="domain" description="PAC" evidence="14">
    <location>
        <begin position="452"/>
        <end position="506"/>
    </location>
</feature>
<feature type="domain" description="PAS" evidence="13">
    <location>
        <begin position="277"/>
        <end position="332"/>
    </location>
</feature>
<organism evidence="15 16">
    <name type="scientific">Desulfacinum hydrothermale DSM 13146</name>
    <dbReference type="NCBI Taxonomy" id="1121390"/>
    <lineage>
        <taxon>Bacteria</taxon>
        <taxon>Pseudomonadati</taxon>
        <taxon>Thermodesulfobacteriota</taxon>
        <taxon>Syntrophobacteria</taxon>
        <taxon>Syntrophobacterales</taxon>
        <taxon>Syntrophobacteraceae</taxon>
        <taxon>Desulfacinum</taxon>
    </lineage>
</organism>
<feature type="coiled-coil region" evidence="10">
    <location>
        <begin position="113"/>
        <end position="147"/>
    </location>
</feature>
<dbReference type="GO" id="GO:0000155">
    <property type="term" value="F:phosphorelay sensor kinase activity"/>
    <property type="evidence" value="ECO:0007669"/>
    <property type="project" value="InterPro"/>
</dbReference>
<evidence type="ECO:0000259" key="11">
    <source>
        <dbReference type="PROSITE" id="PS50109"/>
    </source>
</evidence>
<evidence type="ECO:0000256" key="10">
    <source>
        <dbReference type="SAM" id="Coils"/>
    </source>
</evidence>
<evidence type="ECO:0000256" key="5">
    <source>
        <dbReference type="ARBA" id="ARBA00022741"/>
    </source>
</evidence>
<dbReference type="PROSITE" id="PS50112">
    <property type="entry name" value="PAS"/>
    <property type="match status" value="3"/>
</dbReference>
<evidence type="ECO:0000259" key="13">
    <source>
        <dbReference type="PROSITE" id="PS50112"/>
    </source>
</evidence>
<dbReference type="InterPro" id="IPR036097">
    <property type="entry name" value="HisK_dim/P_sf"/>
</dbReference>
<dbReference type="Gene3D" id="3.30.565.10">
    <property type="entry name" value="Histidine kinase-like ATPase, C-terminal domain"/>
    <property type="match status" value="1"/>
</dbReference>
<dbReference type="NCBIfam" id="TIGR00229">
    <property type="entry name" value="sensory_box"/>
    <property type="match status" value="3"/>
</dbReference>
<evidence type="ECO:0000256" key="6">
    <source>
        <dbReference type="ARBA" id="ARBA00022777"/>
    </source>
</evidence>
<feature type="domain" description="Response regulatory" evidence="12">
    <location>
        <begin position="764"/>
        <end position="880"/>
    </location>
</feature>
<dbReference type="SUPFAM" id="SSF55874">
    <property type="entry name" value="ATPase domain of HSP90 chaperone/DNA topoisomerase II/histidine kinase"/>
    <property type="match status" value="1"/>
</dbReference>
<evidence type="ECO:0000256" key="7">
    <source>
        <dbReference type="ARBA" id="ARBA00022840"/>
    </source>
</evidence>
<accession>A0A1W1XVL6</accession>
<dbReference type="PANTHER" id="PTHR43065">
    <property type="entry name" value="SENSOR HISTIDINE KINASE"/>
    <property type="match status" value="1"/>
</dbReference>
<proteinExistence type="predicted"/>
<evidence type="ECO:0000256" key="3">
    <source>
        <dbReference type="ARBA" id="ARBA00022553"/>
    </source>
</evidence>
<dbReference type="Pfam" id="PF13426">
    <property type="entry name" value="PAS_9"/>
    <property type="match status" value="1"/>
</dbReference>
<dbReference type="InterPro" id="IPR003594">
    <property type="entry name" value="HATPase_dom"/>
</dbReference>
<dbReference type="InterPro" id="IPR036890">
    <property type="entry name" value="HATPase_C_sf"/>
</dbReference>
<dbReference type="PANTHER" id="PTHR43065:SF42">
    <property type="entry name" value="TWO-COMPONENT SENSOR PPRA"/>
    <property type="match status" value="1"/>
</dbReference>
<dbReference type="SUPFAM" id="SSF55785">
    <property type="entry name" value="PYP-like sensor domain (PAS domain)"/>
    <property type="match status" value="3"/>
</dbReference>
<comment type="catalytic activity">
    <reaction evidence="1">
        <text>ATP + protein L-histidine = ADP + protein N-phospho-L-histidine.</text>
        <dbReference type="EC" id="2.7.13.3"/>
    </reaction>
</comment>
<keyword evidence="3 9" id="KW-0597">Phosphoprotein</keyword>
<dbReference type="InterPro" id="IPR003661">
    <property type="entry name" value="HisK_dim/P_dom"/>
</dbReference>
<feature type="domain" description="PAC" evidence="14">
    <location>
        <begin position="208"/>
        <end position="261"/>
    </location>
</feature>
<dbReference type="SUPFAM" id="SSF52172">
    <property type="entry name" value="CheY-like"/>
    <property type="match status" value="2"/>
</dbReference>
<keyword evidence="7" id="KW-0067">ATP-binding</keyword>
<name>A0A1W1XVL6_9BACT</name>
<feature type="domain" description="Response regulatory" evidence="12">
    <location>
        <begin position="3"/>
        <end position="119"/>
    </location>
</feature>
<dbReference type="GO" id="GO:0006355">
    <property type="term" value="P:regulation of DNA-templated transcription"/>
    <property type="evidence" value="ECO:0007669"/>
    <property type="project" value="InterPro"/>
</dbReference>
<feature type="modified residue" description="4-aspartylphosphate" evidence="9">
    <location>
        <position position="815"/>
    </location>
</feature>
<dbReference type="OrthoDB" id="9761263at2"/>
<dbReference type="Pfam" id="PF00072">
    <property type="entry name" value="Response_reg"/>
    <property type="match status" value="2"/>
</dbReference>
<dbReference type="EC" id="2.7.13.3" evidence="2"/>
<dbReference type="InterPro" id="IPR005467">
    <property type="entry name" value="His_kinase_dom"/>
</dbReference>
<reference evidence="15 16" key="1">
    <citation type="submission" date="2017-04" db="EMBL/GenBank/DDBJ databases">
        <authorList>
            <person name="Afonso C.L."/>
            <person name="Miller P.J."/>
            <person name="Scott M.A."/>
            <person name="Spackman E."/>
            <person name="Goraichik I."/>
            <person name="Dimitrov K.M."/>
            <person name="Suarez D.L."/>
            <person name="Swayne D.E."/>
        </authorList>
    </citation>
    <scope>NUCLEOTIDE SEQUENCE [LARGE SCALE GENOMIC DNA]</scope>
    <source>
        <strain evidence="15 16">DSM 13146</strain>
    </source>
</reference>
<dbReference type="Gene3D" id="3.30.450.20">
    <property type="entry name" value="PAS domain"/>
    <property type="match status" value="3"/>
</dbReference>
<evidence type="ECO:0000256" key="9">
    <source>
        <dbReference type="PROSITE-ProRule" id="PRU00169"/>
    </source>
</evidence>
<dbReference type="InterPro" id="IPR000700">
    <property type="entry name" value="PAS-assoc_C"/>
</dbReference>
<dbReference type="PROSITE" id="PS50113">
    <property type="entry name" value="PAC"/>
    <property type="match status" value="2"/>
</dbReference>
<dbReference type="SMART" id="SM00388">
    <property type="entry name" value="HisKA"/>
    <property type="match status" value="1"/>
</dbReference>
<dbReference type="InterPro" id="IPR011006">
    <property type="entry name" value="CheY-like_superfamily"/>
</dbReference>
<evidence type="ECO:0000256" key="4">
    <source>
        <dbReference type="ARBA" id="ARBA00022679"/>
    </source>
</evidence>
<dbReference type="Pfam" id="PF08448">
    <property type="entry name" value="PAS_4"/>
    <property type="match status" value="1"/>
</dbReference>
<dbReference type="Proteomes" id="UP000192783">
    <property type="component" value="Unassembled WGS sequence"/>
</dbReference>
<dbReference type="Pfam" id="PF00512">
    <property type="entry name" value="HisKA"/>
    <property type="match status" value="1"/>
</dbReference>
<dbReference type="PROSITE" id="PS50110">
    <property type="entry name" value="RESPONSE_REGULATORY"/>
    <property type="match status" value="2"/>
</dbReference>
<dbReference type="InterPro" id="IPR004358">
    <property type="entry name" value="Sig_transdc_His_kin-like_C"/>
</dbReference>
<dbReference type="SMART" id="SM00091">
    <property type="entry name" value="PAS"/>
    <property type="match status" value="3"/>
</dbReference>
<evidence type="ECO:0000256" key="2">
    <source>
        <dbReference type="ARBA" id="ARBA00012438"/>
    </source>
</evidence>
<dbReference type="RefSeq" id="WP_084058889.1">
    <property type="nucleotide sequence ID" value="NZ_FWXF01000022.1"/>
</dbReference>
<feature type="modified residue" description="4-aspartylphosphate" evidence="9">
    <location>
        <position position="54"/>
    </location>
</feature>
<gene>
    <name evidence="15" type="ORF">SAMN02746041_02990</name>
</gene>
<keyword evidence="16" id="KW-1185">Reference proteome</keyword>
<dbReference type="SUPFAM" id="SSF47384">
    <property type="entry name" value="Homodimeric domain of signal transducing histidine kinase"/>
    <property type="match status" value="1"/>
</dbReference>
<dbReference type="EMBL" id="FWXF01000022">
    <property type="protein sequence ID" value="SMC27578.1"/>
    <property type="molecule type" value="Genomic_DNA"/>
</dbReference>
<sequence length="892" mass="100399">MFQVLVVDDNPNDRFLIRRLIVKEWPDARIREVGGRADFEEALADFSYTVVITDYHLHWSDGLQVLKEVRRRDRCVPVIMLTGTGTEEVAVQALKSGLSDYLLKKHMKRLPAAIRESLEKSRLTREVARARRELEASEKRYRSMVESASDWIFTLDPEGRYLSVNRKALEVLGLAAEEVVGRRVIDIHGSEEAQTYLDRVRYVVETGQSISFEHEFHWKGQRQWHRDVLYPILGPDGRVEAVGGICVDITETKRMEQQLQESMERYRILAEHSPVGVVITQDMQFVYVNPAAARLLGKTPDEVVGENILSFVREEYRDLLRQAHLDRVAGKTVPIAYRLALAGEGKERWVEVHGSQITHAGRPAALGILVDITDRMEAERRNRLFQATVEQAFEGIVIADGDGVIQYVNPSFLASTGYRSEDLVGRSIAVLQSEHHDPAFYETMWRTVKAGQVWRGLVTTSTSGGETRQFQVTVSPVRDETGRIVSLVSVNRDVTQERALEAQLRQAQKMEALGTLAGGIAHDFNNILGAIVGYTELALMALEGDHPVRKHLDRVLNAGHRARDLVQQILTFSRQKEMEKRPVHLRYIVKEATKLLRASLPSTIEIREYAPSEVPPVLGDPTQLHQVIMNLCTNAFHAMRETGGLLEVRLEAERLDKESLDRFPELKEGDHVVLTVKDTGHGIAPELLDRIFEPYFTTKEVGEGTGLGLAVVHGIVTGLNGAIRVESEPGRGTTFRVHLPALMEEAPERPVEGPQMELPGGSERILLVDDEPALVELAQQILSRLGYRVTAFHDPREALARFRQEPDAFDLILTDMTMPKVTGKRLAHEVRALRPNLPVILTSGYSDSIGSEEARLAGFSAFVKKPYRALEMAQTVREVLDRYLESGPKTRR</sequence>
<keyword evidence="6" id="KW-0418">Kinase</keyword>
<feature type="domain" description="PAS" evidence="13">
    <location>
        <begin position="381"/>
        <end position="451"/>
    </location>
</feature>
<keyword evidence="10" id="KW-0175">Coiled coil</keyword>
<dbReference type="CDD" id="cd00156">
    <property type="entry name" value="REC"/>
    <property type="match status" value="2"/>
</dbReference>